<name>A0AAV8XSI1_9CUCU</name>
<keyword evidence="3" id="KW-1185">Reference proteome</keyword>
<dbReference type="AlphaFoldDB" id="A0AAV8XSI1"/>
<reference evidence="2" key="1">
    <citation type="journal article" date="2023" name="Insect Mol. Biol.">
        <title>Genome sequencing provides insights into the evolution of gene families encoding plant cell wall-degrading enzymes in longhorned beetles.</title>
        <authorList>
            <person name="Shin N.R."/>
            <person name="Okamura Y."/>
            <person name="Kirsch R."/>
            <person name="Pauchet Y."/>
        </authorList>
    </citation>
    <scope>NUCLEOTIDE SEQUENCE</scope>
    <source>
        <strain evidence="2">RBIC_L_NR</strain>
    </source>
</reference>
<gene>
    <name evidence="2" type="ORF">NQ314_010219</name>
</gene>
<organism evidence="2 3">
    <name type="scientific">Rhamnusium bicolor</name>
    <dbReference type="NCBI Taxonomy" id="1586634"/>
    <lineage>
        <taxon>Eukaryota</taxon>
        <taxon>Metazoa</taxon>
        <taxon>Ecdysozoa</taxon>
        <taxon>Arthropoda</taxon>
        <taxon>Hexapoda</taxon>
        <taxon>Insecta</taxon>
        <taxon>Pterygota</taxon>
        <taxon>Neoptera</taxon>
        <taxon>Endopterygota</taxon>
        <taxon>Coleoptera</taxon>
        <taxon>Polyphaga</taxon>
        <taxon>Cucujiformia</taxon>
        <taxon>Chrysomeloidea</taxon>
        <taxon>Cerambycidae</taxon>
        <taxon>Lepturinae</taxon>
        <taxon>Rhagiini</taxon>
        <taxon>Rhamnusium</taxon>
    </lineage>
</organism>
<protein>
    <submittedName>
        <fullName evidence="2">Uncharacterized protein</fullName>
    </submittedName>
</protein>
<feature type="region of interest" description="Disordered" evidence="1">
    <location>
        <begin position="1"/>
        <end position="113"/>
    </location>
</feature>
<proteinExistence type="predicted"/>
<sequence>MSDPGTAPSNSKRIRQTPKLSYNAPLSAKDLEKMLYDSDDDIGDPTFTLESDDDFLGDDSDVEEEVRASKVASDLSESEDDGTYEQVTTIPPTAPAAIPPPAATPAAPPRHAAPVPAPSPIWVVNSPGLQKINFSKRRELLVAPQGNYFINAFHGNMVAFLPPSIYSSSSD</sequence>
<dbReference type="EMBL" id="JANEYF010002810">
    <property type="protein sequence ID" value="KAJ8941994.1"/>
    <property type="molecule type" value="Genomic_DNA"/>
</dbReference>
<evidence type="ECO:0000313" key="3">
    <source>
        <dbReference type="Proteomes" id="UP001162156"/>
    </source>
</evidence>
<dbReference type="Proteomes" id="UP001162156">
    <property type="component" value="Unassembled WGS sequence"/>
</dbReference>
<accession>A0AAV8XSI1</accession>
<feature type="compositionally biased region" description="Pro residues" evidence="1">
    <location>
        <begin position="92"/>
        <end position="108"/>
    </location>
</feature>
<comment type="caution">
    <text evidence="2">The sequence shown here is derived from an EMBL/GenBank/DDBJ whole genome shotgun (WGS) entry which is preliminary data.</text>
</comment>
<feature type="compositionally biased region" description="Acidic residues" evidence="1">
    <location>
        <begin position="50"/>
        <end position="64"/>
    </location>
</feature>
<evidence type="ECO:0000256" key="1">
    <source>
        <dbReference type="SAM" id="MobiDB-lite"/>
    </source>
</evidence>
<evidence type="ECO:0000313" key="2">
    <source>
        <dbReference type="EMBL" id="KAJ8941994.1"/>
    </source>
</evidence>